<dbReference type="EMBL" id="JAUPEV010000007">
    <property type="protein sequence ID" value="MDO7253311.1"/>
    <property type="molecule type" value="Genomic_DNA"/>
</dbReference>
<evidence type="ECO:0000313" key="4">
    <source>
        <dbReference type="Proteomes" id="UP001177258"/>
    </source>
</evidence>
<dbReference type="SMART" id="SM00869">
    <property type="entry name" value="Autotransporter"/>
    <property type="match status" value="1"/>
</dbReference>
<dbReference type="EMBL" id="JAUYZK010000007">
    <property type="protein sequence ID" value="MDP2539259.1"/>
    <property type="molecule type" value="Genomic_DNA"/>
</dbReference>
<feature type="domain" description="Autotransporter" evidence="1">
    <location>
        <begin position="358"/>
        <end position="629"/>
    </location>
</feature>
<reference evidence="2 4" key="3">
    <citation type="journal article" date="2024" name="Syst. Appl. Microbiol.">
        <title>Helicobacter cappadocius sp. nov., from lizards: The first psychrotrophic Helicobacter species.</title>
        <authorList>
            <person name="Aydin F."/>
            <person name="Tarhane S."/>
            <person name="Karakaya E."/>
            <person name="Abay S."/>
            <person name="Kayman T."/>
            <person name="Guran O."/>
            <person name="Bozkurt E."/>
            <person name="Uzum N."/>
            <person name="Avci A."/>
            <person name="Olgun K."/>
            <person name="Jablonski D."/>
            <person name="Guran C."/>
            <person name="Burcin Saticioglu I."/>
        </authorList>
    </citation>
    <scope>NUCLEOTIDE SEQUENCE [LARGE SCALE GENOMIC DNA]</scope>
    <source>
        <strain evidence="2">Faydin-H75</strain>
        <strain evidence="4">faydin-H76</strain>
    </source>
</reference>
<dbReference type="Proteomes" id="UP001240777">
    <property type="component" value="Unassembled WGS sequence"/>
</dbReference>
<name>A0AA90PLC2_9HELI</name>
<reference evidence="3 5" key="1">
    <citation type="submission" date="2023-07" db="EMBL/GenBank/DDBJ databases">
        <title>Unpublished Manusciprt.</title>
        <authorList>
            <person name="Aydin F."/>
            <person name="Tarhane S."/>
            <person name="Saticioglu I.B."/>
            <person name="Karakaya E."/>
            <person name="Abay S."/>
            <person name="Guran O."/>
            <person name="Bozkurt E."/>
            <person name="Uzum N."/>
            <person name="Olgun K."/>
            <person name="Jablonski D."/>
        </authorList>
    </citation>
    <scope>NUCLEOTIDE SEQUENCE</scope>
    <source>
        <strain evidence="5">faydin-H75</strain>
        <strain evidence="3">Faydin-H76</strain>
    </source>
</reference>
<protein>
    <submittedName>
        <fullName evidence="3">Autotransporter outer membrane beta-barrel domain-containing protein</fullName>
    </submittedName>
</protein>
<reference evidence="2" key="2">
    <citation type="submission" date="2023-07" db="EMBL/GenBank/DDBJ databases">
        <authorList>
            <person name="Aydin F."/>
            <person name="Tarhane S."/>
            <person name="Saticioglu I.B."/>
            <person name="Karakaya E."/>
            <person name="Abay S."/>
            <person name="Guran O."/>
            <person name="Bozkurt E."/>
            <person name="Uzum N."/>
            <person name="Olgun K."/>
            <person name="Jablonski D."/>
        </authorList>
    </citation>
    <scope>NUCLEOTIDE SEQUENCE</scope>
    <source>
        <strain evidence="2">Faydin-H75</strain>
    </source>
</reference>
<dbReference type="SUPFAM" id="SSF103515">
    <property type="entry name" value="Autotransporter"/>
    <property type="match status" value="1"/>
</dbReference>
<gene>
    <name evidence="2" type="ORF">Q5I04_05225</name>
    <name evidence="3" type="ORF">Q5I06_05675</name>
</gene>
<dbReference type="InterPro" id="IPR036709">
    <property type="entry name" value="Autotransporte_beta_dom_sf"/>
</dbReference>
<dbReference type="AlphaFoldDB" id="A0AA90PLC2"/>
<keyword evidence="5" id="KW-1185">Reference proteome</keyword>
<comment type="caution">
    <text evidence="3">The sequence shown here is derived from an EMBL/GenBank/DDBJ whole genome shotgun (WGS) entry which is preliminary data.</text>
</comment>
<dbReference type="Pfam" id="PF03797">
    <property type="entry name" value="Autotransporter"/>
    <property type="match status" value="1"/>
</dbReference>
<dbReference type="InterPro" id="IPR005546">
    <property type="entry name" value="Autotransporte_beta"/>
</dbReference>
<dbReference type="RefSeq" id="WP_305517160.1">
    <property type="nucleotide sequence ID" value="NZ_JAUPEV010000007.1"/>
</dbReference>
<evidence type="ECO:0000259" key="1">
    <source>
        <dbReference type="PROSITE" id="PS51208"/>
    </source>
</evidence>
<accession>A0AA90PLC2</accession>
<proteinExistence type="predicted"/>
<evidence type="ECO:0000313" key="5">
    <source>
        <dbReference type="Proteomes" id="UP001240777"/>
    </source>
</evidence>
<evidence type="ECO:0000313" key="2">
    <source>
        <dbReference type="EMBL" id="MDO7253311.1"/>
    </source>
</evidence>
<dbReference type="Gene3D" id="2.40.128.130">
    <property type="entry name" value="Autotransporter beta-domain"/>
    <property type="match status" value="1"/>
</dbReference>
<sequence>MNKTPLPVTLQNAASFSETKAMQILLQQGEKVDKAYNALQDAQKQYINSINSAGVQQAISSIQPLLGTLQDKANANDPSGKDTQIKNMQRVINSLNSIANNYVSPLNDLQTDYDDLNKVLSSPSWWGNAANWGFTIDNQDGHVSYGYGNSDKIAEGLKRNLMSMYGQGNITRVKNALSDLKSTITDAQNVANALANASVTTGQNQAYSDSVAEVQKVLDSLQKSLDSTGADAKDNLKEAFGKYEDASQDLILIAQAMNTLYKLHQKTTQTITKEQQDLSNIASSFSSNMVKVNFASSMATDSRLAKLSNPYSQDTEFATYIDAIKNKPLAANTIKTKKSSDDFTSFLSPEVYSYDSLRFRKNNNLWGNIGTIIGNSNSLNSVSGVFSFGYDAWVKNMILGAYGSYAYSTNGIANASSSNKSHNADVGFYSRFFLGQNEIDLNLGESFGFNFLSFKEALLDTTLKSDYISFQTHLDLTYGYVFKIGKGWFSKPFIGVSYNYGYNLGMDAKSNDISMGFDPFQTHFGAVRAGLELRKYFNDNQSYFYIAPAFYQGVLFENTQAIQTRIYESSFTQNTTSLSQNQSLDTSFLIKAGGEWQAGNDIFINISIGAKLGNLSQYGMLNIGGRWVF</sequence>
<dbReference type="PROSITE" id="PS51208">
    <property type="entry name" value="AUTOTRANSPORTER"/>
    <property type="match status" value="1"/>
</dbReference>
<dbReference type="Proteomes" id="UP001177258">
    <property type="component" value="Unassembled WGS sequence"/>
</dbReference>
<evidence type="ECO:0000313" key="3">
    <source>
        <dbReference type="EMBL" id="MDP2539259.1"/>
    </source>
</evidence>
<organism evidence="3 4">
    <name type="scientific">Helicobacter cappadocius</name>
    <dbReference type="NCBI Taxonomy" id="3063998"/>
    <lineage>
        <taxon>Bacteria</taxon>
        <taxon>Pseudomonadati</taxon>
        <taxon>Campylobacterota</taxon>
        <taxon>Epsilonproteobacteria</taxon>
        <taxon>Campylobacterales</taxon>
        <taxon>Helicobacteraceae</taxon>
        <taxon>Helicobacter</taxon>
    </lineage>
</organism>